<dbReference type="Proteomes" id="UP000632125">
    <property type="component" value="Unassembled WGS sequence"/>
</dbReference>
<dbReference type="PANTHER" id="PTHR30081:SF8">
    <property type="entry name" value="PROTEIN TRANSLOCASE SUBUNIT SECF"/>
    <property type="match status" value="1"/>
</dbReference>
<feature type="transmembrane region" description="Helical" evidence="12">
    <location>
        <begin position="130"/>
        <end position="151"/>
    </location>
</feature>
<keyword evidence="5 12" id="KW-0653">Protein transport</keyword>
<dbReference type="SUPFAM" id="SSF82866">
    <property type="entry name" value="Multidrug efflux transporter AcrB transmembrane domain"/>
    <property type="match status" value="1"/>
</dbReference>
<dbReference type="Gene3D" id="1.20.1640.10">
    <property type="entry name" value="Multidrug efflux transporter AcrB transmembrane domain"/>
    <property type="match status" value="1"/>
</dbReference>
<dbReference type="GO" id="GO:0065002">
    <property type="term" value="P:intracellular protein transmembrane transport"/>
    <property type="evidence" value="ECO:0007669"/>
    <property type="project" value="UniProtKB-UniRule"/>
</dbReference>
<evidence type="ECO:0000259" key="13">
    <source>
        <dbReference type="Pfam" id="PF02355"/>
    </source>
</evidence>
<keyword evidence="15" id="KW-1185">Reference proteome</keyword>
<evidence type="ECO:0000256" key="11">
    <source>
        <dbReference type="ARBA" id="ARBA00061053"/>
    </source>
</evidence>
<feature type="transmembrane region" description="Helical" evidence="12">
    <location>
        <begin position="263"/>
        <end position="288"/>
    </location>
</feature>
<evidence type="ECO:0000256" key="6">
    <source>
        <dbReference type="ARBA" id="ARBA00022989"/>
    </source>
</evidence>
<evidence type="ECO:0000256" key="1">
    <source>
        <dbReference type="ARBA" id="ARBA00004651"/>
    </source>
</evidence>
<evidence type="ECO:0000256" key="4">
    <source>
        <dbReference type="ARBA" id="ARBA00022692"/>
    </source>
</evidence>
<dbReference type="GO" id="GO:0005886">
    <property type="term" value="C:plasma membrane"/>
    <property type="evidence" value="ECO:0007669"/>
    <property type="project" value="UniProtKB-SubCell"/>
</dbReference>
<dbReference type="PANTHER" id="PTHR30081">
    <property type="entry name" value="PROTEIN-EXPORT MEMBRANE PROTEIN SEC"/>
    <property type="match status" value="1"/>
</dbReference>
<evidence type="ECO:0000256" key="2">
    <source>
        <dbReference type="ARBA" id="ARBA00022448"/>
    </source>
</evidence>
<dbReference type="Pfam" id="PF02355">
    <property type="entry name" value="SecD_SecF_C"/>
    <property type="match status" value="1"/>
</dbReference>
<dbReference type="RefSeq" id="WP_190863332.1">
    <property type="nucleotide sequence ID" value="NZ_JACXIY010000020.1"/>
</dbReference>
<dbReference type="NCBIfam" id="TIGR00916">
    <property type="entry name" value="2A0604s01"/>
    <property type="match status" value="1"/>
</dbReference>
<reference evidence="14" key="1">
    <citation type="submission" date="2020-09" db="EMBL/GenBank/DDBJ databases">
        <title>A novel bacterium of genus Paenibacillus, isolated from South China Sea.</title>
        <authorList>
            <person name="Huang H."/>
            <person name="Mo K."/>
            <person name="Hu Y."/>
        </authorList>
    </citation>
    <scope>NUCLEOTIDE SEQUENCE</scope>
    <source>
        <strain evidence="14">IB182493</strain>
    </source>
</reference>
<keyword evidence="6 12" id="KW-1133">Transmembrane helix</keyword>
<comment type="similarity">
    <text evidence="12">Belongs to the SecD/SecF family. SecF subfamily.</text>
</comment>
<dbReference type="InterPro" id="IPR055344">
    <property type="entry name" value="SecD_SecF_C_bact"/>
</dbReference>
<evidence type="ECO:0000256" key="5">
    <source>
        <dbReference type="ARBA" id="ARBA00022927"/>
    </source>
</evidence>
<evidence type="ECO:0000313" key="14">
    <source>
        <dbReference type="EMBL" id="MBD2870419.1"/>
    </source>
</evidence>
<sequence>MNYNTKIRYDFIGNRNKFFLFSITLTVLGILSLLIFNLNFGVDFKAGTNMDISIGKQAAQADAKAILEEAGITDITPTVGGNGNDRVSARFDEVLTQAKITEIQEGFKAKYGDQVSAEVNVVSPDMAQELGIKTIWAVLIASVAIMIYVMFRFEWRFALAANIAILYDAFVVVAIFSIFRLQVDLPFIAAVLTTIGYSINDKIVIFDRIRENLRFGQFKNREQLAEMVNASIWQTMARNIYTVLAVLVVAICLFIFGSESIKLFALAKIIGLASGAYSSICIASPLWLMMKGKQKPRTQAKSSTQP</sequence>
<dbReference type="FunFam" id="1.20.1640.10:FF:000024">
    <property type="entry name" value="Multifunctional fusion protein"/>
    <property type="match status" value="1"/>
</dbReference>
<accession>A0A927CLU8</accession>
<feature type="transmembrane region" description="Helical" evidence="12">
    <location>
        <begin position="18"/>
        <end position="40"/>
    </location>
</feature>
<evidence type="ECO:0000256" key="9">
    <source>
        <dbReference type="ARBA" id="ARBA00059018"/>
    </source>
</evidence>
<keyword evidence="2 12" id="KW-0813">Transport</keyword>
<comment type="subcellular location">
    <subcellularLocation>
        <location evidence="1 12">Cell membrane</location>
        <topology evidence="1 12">Multi-pass membrane protein</topology>
    </subcellularLocation>
</comment>
<name>A0A927CLU8_9BACL</name>
<comment type="subunit">
    <text evidence="12">Forms a complex with SecD. Part of the essential Sec protein translocation apparatus which comprises SecA, SecYEG and auxiliary proteins SecDF. Other proteins may also be involved.</text>
</comment>
<comment type="caution">
    <text evidence="14">The sequence shown here is derived from an EMBL/GenBank/DDBJ whole genome shotgun (WGS) entry which is preliminary data.</text>
</comment>
<organism evidence="14 15">
    <name type="scientific">Paenibacillus arenilitoris</name>
    <dbReference type="NCBI Taxonomy" id="2772299"/>
    <lineage>
        <taxon>Bacteria</taxon>
        <taxon>Bacillati</taxon>
        <taxon>Bacillota</taxon>
        <taxon>Bacilli</taxon>
        <taxon>Bacillales</taxon>
        <taxon>Paenibacillaceae</taxon>
        <taxon>Paenibacillus</taxon>
    </lineage>
</organism>
<gene>
    <name evidence="12 14" type="primary">secF</name>
    <name evidence="14" type="ORF">IDH41_17710</name>
</gene>
<evidence type="ECO:0000256" key="8">
    <source>
        <dbReference type="ARBA" id="ARBA00023136"/>
    </source>
</evidence>
<dbReference type="GO" id="GO:0006605">
    <property type="term" value="P:protein targeting"/>
    <property type="evidence" value="ECO:0007669"/>
    <property type="project" value="UniProtKB-UniRule"/>
</dbReference>
<evidence type="ECO:0000313" key="15">
    <source>
        <dbReference type="Proteomes" id="UP000632125"/>
    </source>
</evidence>
<dbReference type="InterPro" id="IPR048634">
    <property type="entry name" value="SecD_SecF_C"/>
</dbReference>
<dbReference type="NCBIfam" id="TIGR00966">
    <property type="entry name" value="transloc_SecF"/>
    <property type="match status" value="1"/>
</dbReference>
<feature type="transmembrane region" description="Helical" evidence="12">
    <location>
        <begin position="185"/>
        <end position="205"/>
    </location>
</feature>
<keyword evidence="8 12" id="KW-0472">Membrane</keyword>
<feature type="domain" description="Protein export membrane protein SecD/SecF C-terminal" evidence="13">
    <location>
        <begin position="108"/>
        <end position="291"/>
    </location>
</feature>
<evidence type="ECO:0000256" key="7">
    <source>
        <dbReference type="ARBA" id="ARBA00023010"/>
    </source>
</evidence>
<dbReference type="InterPro" id="IPR005665">
    <property type="entry name" value="SecF_bac"/>
</dbReference>
<evidence type="ECO:0000256" key="3">
    <source>
        <dbReference type="ARBA" id="ARBA00022475"/>
    </source>
</evidence>
<dbReference type="AlphaFoldDB" id="A0A927CLU8"/>
<keyword evidence="7 12" id="KW-0811">Translocation</keyword>
<comment type="similarity">
    <text evidence="11">In the N-terminal section; belongs to the SecD/SecF family. SecD subfamily.</text>
</comment>
<dbReference type="HAMAP" id="MF_01464_B">
    <property type="entry name" value="SecF_B"/>
    <property type="match status" value="1"/>
</dbReference>
<dbReference type="GO" id="GO:0043952">
    <property type="term" value="P:protein transport by the Sec complex"/>
    <property type="evidence" value="ECO:0007669"/>
    <property type="project" value="UniProtKB-UniRule"/>
</dbReference>
<dbReference type="PRINTS" id="PR01755">
    <property type="entry name" value="SECFTRNLCASE"/>
</dbReference>
<proteinExistence type="inferred from homology"/>
<keyword evidence="3 12" id="KW-1003">Cell membrane</keyword>
<evidence type="ECO:0000256" key="10">
    <source>
        <dbReference type="ARBA" id="ARBA00060856"/>
    </source>
</evidence>
<dbReference type="GO" id="GO:0015450">
    <property type="term" value="F:protein-transporting ATPase activity"/>
    <property type="evidence" value="ECO:0007669"/>
    <property type="project" value="InterPro"/>
</dbReference>
<feature type="transmembrane region" description="Helical" evidence="12">
    <location>
        <begin position="240"/>
        <end position="257"/>
    </location>
</feature>
<feature type="transmembrane region" description="Helical" evidence="12">
    <location>
        <begin position="158"/>
        <end position="179"/>
    </location>
</feature>
<comment type="similarity">
    <text evidence="10">In the C-terminal section; belongs to the SecD/SecF family. SecF subfamily.</text>
</comment>
<evidence type="ECO:0000256" key="12">
    <source>
        <dbReference type="HAMAP-Rule" id="MF_01464"/>
    </source>
</evidence>
<comment type="function">
    <text evidence="9 12">Part of the Sec protein translocase complex. Interacts with the SecYEG preprotein conducting channel. SecDF uses the proton motive force (PMF) to complete protein translocation after the ATP-dependent function of SecA.</text>
</comment>
<dbReference type="InterPro" id="IPR022813">
    <property type="entry name" value="SecD/SecF_arch_bac"/>
</dbReference>
<dbReference type="InterPro" id="IPR022645">
    <property type="entry name" value="SecD/SecF_bac"/>
</dbReference>
<keyword evidence="4 12" id="KW-0812">Transmembrane</keyword>
<protein>
    <recommendedName>
        <fullName evidence="12">Protein-export membrane protein SecF</fullName>
    </recommendedName>
</protein>
<dbReference type="EMBL" id="JACXIY010000020">
    <property type="protein sequence ID" value="MBD2870419.1"/>
    <property type="molecule type" value="Genomic_DNA"/>
</dbReference>